<gene>
    <name evidence="3" type="ORF">ASPACDRAFT_1859510</name>
</gene>
<dbReference type="GeneID" id="30971487"/>
<dbReference type="InterPro" id="IPR050791">
    <property type="entry name" value="Aldo-Keto_reductase"/>
</dbReference>
<dbReference type="Proteomes" id="UP000184546">
    <property type="component" value="Unassembled WGS sequence"/>
</dbReference>
<evidence type="ECO:0000256" key="1">
    <source>
        <dbReference type="ARBA" id="ARBA00023002"/>
    </source>
</evidence>
<dbReference type="SUPFAM" id="SSF51430">
    <property type="entry name" value="NAD(P)-linked oxidoreductase"/>
    <property type="match status" value="1"/>
</dbReference>
<accession>A0A1L9WJD0</accession>
<organism evidence="3 4">
    <name type="scientific">Aspergillus aculeatus (strain ATCC 16872 / CBS 172.66 / WB 5094)</name>
    <dbReference type="NCBI Taxonomy" id="690307"/>
    <lineage>
        <taxon>Eukaryota</taxon>
        <taxon>Fungi</taxon>
        <taxon>Dikarya</taxon>
        <taxon>Ascomycota</taxon>
        <taxon>Pezizomycotina</taxon>
        <taxon>Eurotiomycetes</taxon>
        <taxon>Eurotiomycetidae</taxon>
        <taxon>Eurotiales</taxon>
        <taxon>Aspergillaceae</taxon>
        <taxon>Aspergillus</taxon>
        <taxon>Aspergillus subgen. Circumdati</taxon>
    </lineage>
</organism>
<name>A0A1L9WJD0_ASPA1</name>
<evidence type="ECO:0000313" key="3">
    <source>
        <dbReference type="EMBL" id="OJJ96259.1"/>
    </source>
</evidence>
<dbReference type="AlphaFoldDB" id="A0A1L9WJD0"/>
<dbReference type="InterPro" id="IPR023210">
    <property type="entry name" value="NADP_OxRdtase_dom"/>
</dbReference>
<dbReference type="PANTHER" id="PTHR43625:SF40">
    <property type="entry name" value="ALDO-KETO REDUCTASE YAKC [NADP(+)]"/>
    <property type="match status" value="1"/>
</dbReference>
<dbReference type="STRING" id="690307.A0A1L9WJD0"/>
<dbReference type="OrthoDB" id="37537at2759"/>
<keyword evidence="1" id="KW-0560">Oxidoreductase</keyword>
<feature type="domain" description="NADP-dependent oxidoreductase" evidence="2">
    <location>
        <begin position="19"/>
        <end position="315"/>
    </location>
</feature>
<sequence length="341" mass="37525">MSAHLETRPLGKDGPSVPRLGFGTMGLSAFYGPPKPDSERLALLDKAYELGETFWDSAALYGDSETLLGTWLRANPSKRPHLFLATKFGAEFVDGKMIIDSSRSRCLFSCERSLQRLGVPTIDLLYAHRLDPTVPIEETVQAMADLRSTGKIRYLGLSEVSAATLRRAHRVHPIAAVQVEYSPFSLEIESPQTDLLRTARELGVAVVAYSPLSRGILTGRVRSRADFPAGDIRLIMPRYSEENFGRNLALVERLRGFADEKGCTVGQLVLAWLLAQGEDIFPIPGTTRPEALVENVGALGVRLEVEEVARIRAVVDEVEVLGGRYGEETLKTCFVDTVPLE</sequence>
<protein>
    <recommendedName>
        <fullName evidence="2">NADP-dependent oxidoreductase domain-containing protein</fullName>
    </recommendedName>
</protein>
<dbReference type="PANTHER" id="PTHR43625">
    <property type="entry name" value="AFLATOXIN B1 ALDEHYDE REDUCTASE"/>
    <property type="match status" value="1"/>
</dbReference>
<dbReference type="EMBL" id="KV878986">
    <property type="protein sequence ID" value="OJJ96259.1"/>
    <property type="molecule type" value="Genomic_DNA"/>
</dbReference>
<proteinExistence type="predicted"/>
<dbReference type="OMA" id="HIVANGR"/>
<reference evidence="4" key="1">
    <citation type="journal article" date="2017" name="Genome Biol.">
        <title>Comparative genomics reveals high biological diversity and specific adaptations in the industrially and medically important fungal genus Aspergillus.</title>
        <authorList>
            <person name="de Vries R.P."/>
            <person name="Riley R."/>
            <person name="Wiebenga A."/>
            <person name="Aguilar-Osorio G."/>
            <person name="Amillis S."/>
            <person name="Uchima C.A."/>
            <person name="Anderluh G."/>
            <person name="Asadollahi M."/>
            <person name="Askin M."/>
            <person name="Barry K."/>
            <person name="Battaglia E."/>
            <person name="Bayram O."/>
            <person name="Benocci T."/>
            <person name="Braus-Stromeyer S.A."/>
            <person name="Caldana C."/>
            <person name="Canovas D."/>
            <person name="Cerqueira G.C."/>
            <person name="Chen F."/>
            <person name="Chen W."/>
            <person name="Choi C."/>
            <person name="Clum A."/>
            <person name="Dos Santos R.A."/>
            <person name="Damasio A.R."/>
            <person name="Diallinas G."/>
            <person name="Emri T."/>
            <person name="Fekete E."/>
            <person name="Flipphi M."/>
            <person name="Freyberg S."/>
            <person name="Gallo A."/>
            <person name="Gournas C."/>
            <person name="Habgood R."/>
            <person name="Hainaut M."/>
            <person name="Harispe M.L."/>
            <person name="Henrissat B."/>
            <person name="Hilden K.S."/>
            <person name="Hope R."/>
            <person name="Hossain A."/>
            <person name="Karabika E."/>
            <person name="Karaffa L."/>
            <person name="Karanyi Z."/>
            <person name="Krasevec N."/>
            <person name="Kuo A."/>
            <person name="Kusch H."/>
            <person name="LaButti K."/>
            <person name="Lagendijk E.L."/>
            <person name="Lapidus A."/>
            <person name="Levasseur A."/>
            <person name="Lindquist E."/>
            <person name="Lipzen A."/>
            <person name="Logrieco A.F."/>
            <person name="MacCabe A."/>
            <person name="Maekelae M.R."/>
            <person name="Malavazi I."/>
            <person name="Melin P."/>
            <person name="Meyer V."/>
            <person name="Mielnichuk N."/>
            <person name="Miskei M."/>
            <person name="Molnar A.P."/>
            <person name="Mule G."/>
            <person name="Ngan C.Y."/>
            <person name="Orejas M."/>
            <person name="Orosz E."/>
            <person name="Ouedraogo J.P."/>
            <person name="Overkamp K.M."/>
            <person name="Park H.-S."/>
            <person name="Perrone G."/>
            <person name="Piumi F."/>
            <person name="Punt P.J."/>
            <person name="Ram A.F."/>
            <person name="Ramon A."/>
            <person name="Rauscher S."/>
            <person name="Record E."/>
            <person name="Riano-Pachon D.M."/>
            <person name="Robert V."/>
            <person name="Roehrig J."/>
            <person name="Ruller R."/>
            <person name="Salamov A."/>
            <person name="Salih N.S."/>
            <person name="Samson R.A."/>
            <person name="Sandor E."/>
            <person name="Sanguinetti M."/>
            <person name="Schuetze T."/>
            <person name="Sepcic K."/>
            <person name="Shelest E."/>
            <person name="Sherlock G."/>
            <person name="Sophianopoulou V."/>
            <person name="Squina F.M."/>
            <person name="Sun H."/>
            <person name="Susca A."/>
            <person name="Todd R.B."/>
            <person name="Tsang A."/>
            <person name="Unkles S.E."/>
            <person name="van de Wiele N."/>
            <person name="van Rossen-Uffink D."/>
            <person name="Oliveira J.V."/>
            <person name="Vesth T.C."/>
            <person name="Visser J."/>
            <person name="Yu J.-H."/>
            <person name="Zhou M."/>
            <person name="Andersen M.R."/>
            <person name="Archer D.B."/>
            <person name="Baker S.E."/>
            <person name="Benoit I."/>
            <person name="Brakhage A.A."/>
            <person name="Braus G.H."/>
            <person name="Fischer R."/>
            <person name="Frisvad J.C."/>
            <person name="Goldman G.H."/>
            <person name="Houbraken J."/>
            <person name="Oakley B."/>
            <person name="Pocsi I."/>
            <person name="Scazzocchio C."/>
            <person name="Seiboth B."/>
            <person name="vanKuyk P.A."/>
            <person name="Wortman J."/>
            <person name="Dyer P.S."/>
            <person name="Grigoriev I.V."/>
        </authorList>
    </citation>
    <scope>NUCLEOTIDE SEQUENCE [LARGE SCALE GENOMIC DNA]</scope>
    <source>
        <strain evidence="4">ATCC 16872 / CBS 172.66 / WB 5094</strain>
    </source>
</reference>
<dbReference type="VEuPathDB" id="FungiDB:ASPACDRAFT_1859510"/>
<dbReference type="InterPro" id="IPR036812">
    <property type="entry name" value="NAD(P)_OxRdtase_dom_sf"/>
</dbReference>
<keyword evidence="4" id="KW-1185">Reference proteome</keyword>
<evidence type="ECO:0000313" key="4">
    <source>
        <dbReference type="Proteomes" id="UP000184546"/>
    </source>
</evidence>
<dbReference type="RefSeq" id="XP_020052599.1">
    <property type="nucleotide sequence ID" value="XM_020197673.1"/>
</dbReference>
<evidence type="ECO:0000259" key="2">
    <source>
        <dbReference type="Pfam" id="PF00248"/>
    </source>
</evidence>
<dbReference type="Gene3D" id="3.20.20.100">
    <property type="entry name" value="NADP-dependent oxidoreductase domain"/>
    <property type="match status" value="1"/>
</dbReference>
<dbReference type="GO" id="GO:0016491">
    <property type="term" value="F:oxidoreductase activity"/>
    <property type="evidence" value="ECO:0007669"/>
    <property type="project" value="UniProtKB-KW"/>
</dbReference>
<dbReference type="GO" id="GO:0005737">
    <property type="term" value="C:cytoplasm"/>
    <property type="evidence" value="ECO:0007669"/>
    <property type="project" value="TreeGrafter"/>
</dbReference>
<dbReference type="Pfam" id="PF00248">
    <property type="entry name" value="Aldo_ket_red"/>
    <property type="match status" value="1"/>
</dbReference>